<evidence type="ECO:0000256" key="1">
    <source>
        <dbReference type="ARBA" id="ARBA00004141"/>
    </source>
</evidence>
<evidence type="ECO:0000256" key="3">
    <source>
        <dbReference type="ARBA" id="ARBA00022989"/>
    </source>
</evidence>
<organism evidence="7 8">
    <name type="scientific">Candidatus Kaiserbacteria bacterium RIFCSPLOWO2_12_FULL_53_8</name>
    <dbReference type="NCBI Taxonomy" id="1798529"/>
    <lineage>
        <taxon>Bacteria</taxon>
        <taxon>Candidatus Kaiseribacteriota</taxon>
    </lineage>
</organism>
<evidence type="ECO:0000259" key="6">
    <source>
        <dbReference type="Pfam" id="PF07291"/>
    </source>
</evidence>
<dbReference type="GO" id="GO:0030416">
    <property type="term" value="P:methylamine metabolic process"/>
    <property type="evidence" value="ECO:0007669"/>
    <property type="project" value="InterPro"/>
</dbReference>
<keyword evidence="3 5" id="KW-1133">Transmembrane helix</keyword>
<evidence type="ECO:0000256" key="5">
    <source>
        <dbReference type="SAM" id="Phobius"/>
    </source>
</evidence>
<accession>A0A1F6G2M4</accession>
<evidence type="ECO:0000313" key="7">
    <source>
        <dbReference type="EMBL" id="OGG92357.1"/>
    </source>
</evidence>
<reference evidence="7 8" key="1">
    <citation type="journal article" date="2016" name="Nat. Commun.">
        <title>Thousands of microbial genomes shed light on interconnected biogeochemical processes in an aquifer system.</title>
        <authorList>
            <person name="Anantharaman K."/>
            <person name="Brown C.T."/>
            <person name="Hug L.A."/>
            <person name="Sharon I."/>
            <person name="Castelle C.J."/>
            <person name="Probst A.J."/>
            <person name="Thomas B.C."/>
            <person name="Singh A."/>
            <person name="Wilkins M.J."/>
            <person name="Karaoz U."/>
            <person name="Brodie E.L."/>
            <person name="Williams K.H."/>
            <person name="Hubbard S.S."/>
            <person name="Banfield J.F."/>
        </authorList>
    </citation>
    <scope>NUCLEOTIDE SEQUENCE [LARGE SCALE GENOMIC DNA]</scope>
</reference>
<feature type="transmembrane region" description="Helical" evidence="5">
    <location>
        <begin position="13"/>
        <end position="32"/>
    </location>
</feature>
<feature type="transmembrane region" description="Helical" evidence="5">
    <location>
        <begin position="52"/>
        <end position="71"/>
    </location>
</feature>
<name>A0A1F6G2M4_9BACT</name>
<dbReference type="Pfam" id="PF07291">
    <property type="entry name" value="MauE"/>
    <property type="match status" value="1"/>
</dbReference>
<comment type="subcellular location">
    <subcellularLocation>
        <location evidence="1">Membrane</location>
        <topology evidence="1">Multi-pass membrane protein</topology>
    </subcellularLocation>
</comment>
<evidence type="ECO:0000256" key="4">
    <source>
        <dbReference type="ARBA" id="ARBA00023136"/>
    </source>
</evidence>
<dbReference type="Proteomes" id="UP000178601">
    <property type="component" value="Unassembled WGS sequence"/>
</dbReference>
<dbReference type="GO" id="GO:0016020">
    <property type="term" value="C:membrane"/>
    <property type="evidence" value="ECO:0007669"/>
    <property type="project" value="UniProtKB-SubCell"/>
</dbReference>
<comment type="caution">
    <text evidence="7">The sequence shown here is derived from an EMBL/GenBank/DDBJ whole genome shotgun (WGS) entry which is preliminary data.</text>
</comment>
<gene>
    <name evidence="7" type="ORF">A3H16_01760</name>
</gene>
<evidence type="ECO:0000256" key="2">
    <source>
        <dbReference type="ARBA" id="ARBA00022692"/>
    </source>
</evidence>
<dbReference type="EMBL" id="MFMQ01000003">
    <property type="protein sequence ID" value="OGG92357.1"/>
    <property type="molecule type" value="Genomic_DNA"/>
</dbReference>
<proteinExistence type="predicted"/>
<keyword evidence="2 5" id="KW-0812">Transmembrane</keyword>
<protein>
    <recommendedName>
        <fullName evidence="6">Methylamine utilisation protein MauE domain-containing protein</fullName>
    </recommendedName>
</protein>
<feature type="transmembrane region" description="Helical" evidence="5">
    <location>
        <begin position="78"/>
        <end position="96"/>
    </location>
</feature>
<dbReference type="AlphaFoldDB" id="A0A1F6G2M4"/>
<sequence>MHCPSSPKGVAKLLVRVAFGVSLALIGLNHYMNLDAFSGMTASGLGPLTGLGTLWAYVLPALEIVGGVLLAAKYRADIGAWAAGVALASIVIGLLLKPVFGTPIGDVMPMVNNTFIWILTYFFVVKSCVCCGSCKEGGKAGASGDHGGHGHSCPTC</sequence>
<evidence type="ECO:0000313" key="8">
    <source>
        <dbReference type="Proteomes" id="UP000178601"/>
    </source>
</evidence>
<dbReference type="InterPro" id="IPR009908">
    <property type="entry name" value="Methylamine_util_MauE"/>
</dbReference>
<feature type="domain" description="Methylamine utilisation protein MauE" evidence="6">
    <location>
        <begin position="12"/>
        <end position="96"/>
    </location>
</feature>
<keyword evidence="4 5" id="KW-0472">Membrane</keyword>
<feature type="transmembrane region" description="Helical" evidence="5">
    <location>
        <begin position="116"/>
        <end position="134"/>
    </location>
</feature>